<evidence type="ECO:0000256" key="2">
    <source>
        <dbReference type="ARBA" id="ARBA00023125"/>
    </source>
</evidence>
<dbReference type="PANTHER" id="PTHR24567">
    <property type="entry name" value="CRP FAMILY TRANSCRIPTIONAL REGULATORY PROTEIN"/>
    <property type="match status" value="1"/>
</dbReference>
<dbReference type="InterPro" id="IPR018490">
    <property type="entry name" value="cNMP-bd_dom_sf"/>
</dbReference>
<keyword evidence="1" id="KW-0805">Transcription regulation</keyword>
<evidence type="ECO:0000313" key="5">
    <source>
        <dbReference type="EMBL" id="MDQ0466594.1"/>
    </source>
</evidence>
<gene>
    <name evidence="5" type="ORF">QO010_004389</name>
</gene>
<dbReference type="InterPro" id="IPR012318">
    <property type="entry name" value="HTH_CRP"/>
</dbReference>
<evidence type="ECO:0000259" key="4">
    <source>
        <dbReference type="Pfam" id="PF13545"/>
    </source>
</evidence>
<dbReference type="InterPro" id="IPR014710">
    <property type="entry name" value="RmlC-like_jellyroll"/>
</dbReference>
<feature type="domain" description="HTH crp-type" evidence="4">
    <location>
        <begin position="146"/>
        <end position="211"/>
    </location>
</feature>
<dbReference type="Proteomes" id="UP001228905">
    <property type="component" value="Unassembled WGS sequence"/>
</dbReference>
<dbReference type="InterPro" id="IPR036390">
    <property type="entry name" value="WH_DNA-bd_sf"/>
</dbReference>
<dbReference type="SUPFAM" id="SSF46785">
    <property type="entry name" value="Winged helix' DNA-binding domain"/>
    <property type="match status" value="1"/>
</dbReference>
<keyword evidence="6" id="KW-1185">Reference proteome</keyword>
<proteinExistence type="predicted"/>
<protein>
    <submittedName>
        <fullName evidence="5">CRP-like cAMP-binding protein</fullName>
    </submittedName>
</protein>
<name>A0ABU0IX70_9CAUL</name>
<evidence type="ECO:0000256" key="1">
    <source>
        <dbReference type="ARBA" id="ARBA00023015"/>
    </source>
</evidence>
<dbReference type="SUPFAM" id="SSF51206">
    <property type="entry name" value="cAMP-binding domain-like"/>
    <property type="match status" value="1"/>
</dbReference>
<keyword evidence="3" id="KW-0804">Transcription</keyword>
<sequence>MNFRNAFLAAVDVADLGVISPHLLEISLQRGDAVLEVGDMPAHVVFPGSAVISVVTVMEDGRCVETATIGHESGVAMLDAAIDEPVKSRVFTQITGSAIRLPASVFRERLTQSPNFLRLALRHARANARQTEQHVACNMLHDLDRRLAKWLLMTADRVGGDRFMLTQDYMAVMTGAQRTTVSATAARLKTAGLVAYTRGQVNILDRAGLERRACECYGEIRTLFDGLRPSGAARPGGG</sequence>
<dbReference type="RefSeq" id="WP_307352719.1">
    <property type="nucleotide sequence ID" value="NZ_JAUSVS010000012.1"/>
</dbReference>
<keyword evidence="2" id="KW-0238">DNA-binding</keyword>
<dbReference type="Pfam" id="PF13545">
    <property type="entry name" value="HTH_Crp_2"/>
    <property type="match status" value="1"/>
</dbReference>
<reference evidence="5 6" key="1">
    <citation type="submission" date="2023-07" db="EMBL/GenBank/DDBJ databases">
        <title>Genomic Encyclopedia of Type Strains, Phase IV (KMG-IV): sequencing the most valuable type-strain genomes for metagenomic binning, comparative biology and taxonomic classification.</title>
        <authorList>
            <person name="Goeker M."/>
        </authorList>
    </citation>
    <scope>NUCLEOTIDE SEQUENCE [LARGE SCALE GENOMIC DNA]</scope>
    <source>
        <strain evidence="5 6">DSM 18695</strain>
    </source>
</reference>
<dbReference type="EMBL" id="JAUSVS010000012">
    <property type="protein sequence ID" value="MDQ0466594.1"/>
    <property type="molecule type" value="Genomic_DNA"/>
</dbReference>
<evidence type="ECO:0000256" key="3">
    <source>
        <dbReference type="ARBA" id="ARBA00023163"/>
    </source>
</evidence>
<comment type="caution">
    <text evidence="5">The sequence shown here is derived from an EMBL/GenBank/DDBJ whole genome shotgun (WGS) entry which is preliminary data.</text>
</comment>
<dbReference type="InterPro" id="IPR036388">
    <property type="entry name" value="WH-like_DNA-bd_sf"/>
</dbReference>
<dbReference type="Gene3D" id="1.10.10.10">
    <property type="entry name" value="Winged helix-like DNA-binding domain superfamily/Winged helix DNA-binding domain"/>
    <property type="match status" value="1"/>
</dbReference>
<dbReference type="PANTHER" id="PTHR24567:SF74">
    <property type="entry name" value="HTH-TYPE TRANSCRIPTIONAL REGULATOR ARCR"/>
    <property type="match status" value="1"/>
</dbReference>
<dbReference type="Gene3D" id="2.60.120.10">
    <property type="entry name" value="Jelly Rolls"/>
    <property type="match status" value="1"/>
</dbReference>
<accession>A0ABU0IX70</accession>
<organism evidence="5 6">
    <name type="scientific">Caulobacter ginsengisoli</name>
    <dbReference type="NCBI Taxonomy" id="400775"/>
    <lineage>
        <taxon>Bacteria</taxon>
        <taxon>Pseudomonadati</taxon>
        <taxon>Pseudomonadota</taxon>
        <taxon>Alphaproteobacteria</taxon>
        <taxon>Caulobacterales</taxon>
        <taxon>Caulobacteraceae</taxon>
        <taxon>Caulobacter</taxon>
    </lineage>
</organism>
<evidence type="ECO:0000313" key="6">
    <source>
        <dbReference type="Proteomes" id="UP001228905"/>
    </source>
</evidence>
<dbReference type="InterPro" id="IPR050397">
    <property type="entry name" value="Env_Response_Regulators"/>
</dbReference>